<evidence type="ECO:0000313" key="2">
    <source>
        <dbReference type="EMBL" id="VFS37656.1"/>
    </source>
</evidence>
<gene>
    <name evidence="2" type="ORF">NCTC12126_03683</name>
</gene>
<reference evidence="2 3" key="1">
    <citation type="submission" date="2019-03" db="EMBL/GenBank/DDBJ databases">
        <authorList>
            <consortium name="Pathogen Informatics"/>
        </authorList>
    </citation>
    <scope>NUCLEOTIDE SEQUENCE [LARGE SCALE GENOMIC DNA]</scope>
    <source>
        <strain evidence="2 3">NCTC12126</strain>
    </source>
</reference>
<evidence type="ECO:0000313" key="3">
    <source>
        <dbReference type="Proteomes" id="UP000351155"/>
    </source>
</evidence>
<dbReference type="AlphaFoldDB" id="A0A484YQ82"/>
<dbReference type="Proteomes" id="UP000351155">
    <property type="component" value="Unassembled WGS sequence"/>
</dbReference>
<proteinExistence type="predicted"/>
<keyword evidence="1" id="KW-0472">Membrane</keyword>
<dbReference type="EMBL" id="CAADIW010000033">
    <property type="protein sequence ID" value="VFS37656.1"/>
    <property type="molecule type" value="Genomic_DNA"/>
</dbReference>
<keyword evidence="1" id="KW-1133">Transmembrane helix</keyword>
<keyword evidence="1" id="KW-0812">Transmembrane</keyword>
<feature type="transmembrane region" description="Helical" evidence="1">
    <location>
        <begin position="12"/>
        <end position="36"/>
    </location>
</feature>
<evidence type="ECO:0000256" key="1">
    <source>
        <dbReference type="SAM" id="Phobius"/>
    </source>
</evidence>
<sequence length="82" mass="9426">MVVRNKQRNCDIADAIISGVINFVIFYSFISLYNTFVNNEPIISGPRALVSVFAVVCIYFLSNGYFSVLNKIRKYKDENTYK</sequence>
<protein>
    <submittedName>
        <fullName evidence="2">Uncharacterized protein</fullName>
    </submittedName>
</protein>
<feature type="transmembrane region" description="Helical" evidence="1">
    <location>
        <begin position="48"/>
        <end position="66"/>
    </location>
</feature>
<accession>A0A484YQ82</accession>
<name>A0A484YQ82_9ENTR</name>
<organism evidence="2 3">
    <name type="scientific">Enterobacter cancerogenus</name>
    <dbReference type="NCBI Taxonomy" id="69218"/>
    <lineage>
        <taxon>Bacteria</taxon>
        <taxon>Pseudomonadati</taxon>
        <taxon>Pseudomonadota</taxon>
        <taxon>Gammaproteobacteria</taxon>
        <taxon>Enterobacterales</taxon>
        <taxon>Enterobacteriaceae</taxon>
        <taxon>Enterobacter</taxon>
        <taxon>Enterobacter cloacae complex</taxon>
    </lineage>
</organism>